<feature type="transmembrane region" description="Helical" evidence="1">
    <location>
        <begin position="140"/>
        <end position="163"/>
    </location>
</feature>
<sequence length="703" mass="79794">MSSIKLVYRNEMRLLCRNLFMAIPLISIALCWGYIILTYENESIHYEEIAAVFYNNFQWIMMVNLLLVGLYAVYVAGKDRDSEFELLVVTYKVRNTEWVLGKWLVAQTYGLCFAMMTLLIQGIWFLNGSLSMGERYTNLVYLFVQMEGAFFIIISFGFLLGILIRNMLSYICLTALLGAVFLLQANSYGFAYVNPRLNLLTPYDSMYIATPYTTIWGINGVFEGAVLHQLVVVLTGAIVILAAILLFHPHRRLRMERNGAVALVLALMIPVVIVGGIRYTQYNSALEQYLLMGQQYSLSQEAYSINAIHGERPHYAFSMDRTRLNIRLSSDNRIGVDSELAITYNGDVAANDVSLTLHRQFKVTDCSSTAGITCSRDDDYIHIHLQEGMKPHAQLDLKLSYEGDVRQYRSDGLLQQAFVEHDRIYLPKEAGWYPLIGERQLAASTYGGPDETYAKFEVRNGALLEDQPTEFAVTIKRDGDSVPMALTIPREPDGSYKGTSQYGLSLIGGNLEEDVVGPTRIVSHPEVMEGARNTAGIYMDYWNYIESWLGIPMAPDVIYVMNDDHSRLTESTPSQQFIAWSFYAIKYVDSAVMVYALANELIHGNPSFGEDVHVLQRAITWGLMKHARMETEYERFGDWYAAMEGSSEAPAGSAERIAGMNRYDELGEEQFKQMVKYLYNKYEGHKDKAEFNLLAELERYEGE</sequence>
<feature type="transmembrane region" description="Helical" evidence="1">
    <location>
        <begin position="20"/>
        <end position="37"/>
    </location>
</feature>
<evidence type="ECO:0000313" key="3">
    <source>
        <dbReference type="Proteomes" id="UP000812277"/>
    </source>
</evidence>
<keyword evidence="1" id="KW-0472">Membrane</keyword>
<organism evidence="2 3">
    <name type="scientific">Paenibacillus oenotherae</name>
    <dbReference type="NCBI Taxonomy" id="1435645"/>
    <lineage>
        <taxon>Bacteria</taxon>
        <taxon>Bacillati</taxon>
        <taxon>Bacillota</taxon>
        <taxon>Bacilli</taxon>
        <taxon>Bacillales</taxon>
        <taxon>Paenibacillaceae</taxon>
        <taxon>Paenibacillus</taxon>
    </lineage>
</organism>
<dbReference type="EMBL" id="JAHZIJ010000004">
    <property type="protein sequence ID" value="MBW7474787.1"/>
    <property type="molecule type" value="Genomic_DNA"/>
</dbReference>
<feature type="transmembrane region" description="Helical" evidence="1">
    <location>
        <begin position="226"/>
        <end position="247"/>
    </location>
</feature>
<keyword evidence="1" id="KW-0812">Transmembrane</keyword>
<feature type="transmembrane region" description="Helical" evidence="1">
    <location>
        <begin position="98"/>
        <end position="120"/>
    </location>
</feature>
<proteinExistence type="predicted"/>
<evidence type="ECO:0000256" key="1">
    <source>
        <dbReference type="SAM" id="Phobius"/>
    </source>
</evidence>
<gene>
    <name evidence="2" type="ORF">K0T92_08515</name>
</gene>
<feature type="transmembrane region" description="Helical" evidence="1">
    <location>
        <begin position="57"/>
        <end position="77"/>
    </location>
</feature>
<name>A0ABS7D4C3_9BACL</name>
<reference evidence="2 3" key="1">
    <citation type="submission" date="2021-07" db="EMBL/GenBank/DDBJ databases">
        <title>Paenibacillus radiodurans sp. nov., isolated from the southeastern edge of Tengger Desert.</title>
        <authorList>
            <person name="Zhang G."/>
        </authorList>
    </citation>
    <scope>NUCLEOTIDE SEQUENCE [LARGE SCALE GENOMIC DNA]</scope>
    <source>
        <strain evidence="2 3">DT7-4</strain>
    </source>
</reference>
<keyword evidence="3" id="KW-1185">Reference proteome</keyword>
<accession>A0ABS7D4C3</accession>
<keyword evidence="1" id="KW-1133">Transmembrane helix</keyword>
<dbReference type="Proteomes" id="UP000812277">
    <property type="component" value="Unassembled WGS sequence"/>
</dbReference>
<comment type="caution">
    <text evidence="2">The sequence shown here is derived from an EMBL/GenBank/DDBJ whole genome shotgun (WGS) entry which is preliminary data.</text>
</comment>
<feature type="transmembrane region" description="Helical" evidence="1">
    <location>
        <begin position="259"/>
        <end position="279"/>
    </location>
</feature>
<feature type="transmembrane region" description="Helical" evidence="1">
    <location>
        <begin position="170"/>
        <end position="193"/>
    </location>
</feature>
<evidence type="ECO:0000313" key="2">
    <source>
        <dbReference type="EMBL" id="MBW7474787.1"/>
    </source>
</evidence>
<protein>
    <submittedName>
        <fullName evidence="2">ABC transporter permease</fullName>
    </submittedName>
</protein>
<dbReference type="RefSeq" id="WP_219872026.1">
    <property type="nucleotide sequence ID" value="NZ_JAHZIJ010000004.1"/>
</dbReference>